<feature type="region of interest" description="Disordered" evidence="1">
    <location>
        <begin position="32"/>
        <end position="64"/>
    </location>
</feature>
<evidence type="ECO:0000313" key="2">
    <source>
        <dbReference type="EMBL" id="KIJ61695.1"/>
    </source>
</evidence>
<proteinExistence type="predicted"/>
<organism evidence="2 3">
    <name type="scientific">Hydnomerulius pinastri MD-312</name>
    <dbReference type="NCBI Taxonomy" id="994086"/>
    <lineage>
        <taxon>Eukaryota</taxon>
        <taxon>Fungi</taxon>
        <taxon>Dikarya</taxon>
        <taxon>Basidiomycota</taxon>
        <taxon>Agaricomycotina</taxon>
        <taxon>Agaricomycetes</taxon>
        <taxon>Agaricomycetidae</taxon>
        <taxon>Boletales</taxon>
        <taxon>Boletales incertae sedis</taxon>
        <taxon>Leucogyrophana</taxon>
    </lineage>
</organism>
<accession>A0A0C9VUK6</accession>
<evidence type="ECO:0000256" key="1">
    <source>
        <dbReference type="SAM" id="MobiDB-lite"/>
    </source>
</evidence>
<name>A0A0C9VUK6_9AGAM</name>
<dbReference type="OrthoDB" id="405848at2759"/>
<gene>
    <name evidence="2" type="ORF">HYDPIDRAFT_115483</name>
</gene>
<dbReference type="EMBL" id="KN839860">
    <property type="protein sequence ID" value="KIJ61695.1"/>
    <property type="molecule type" value="Genomic_DNA"/>
</dbReference>
<dbReference type="Proteomes" id="UP000053820">
    <property type="component" value="Unassembled WGS sequence"/>
</dbReference>
<keyword evidence="3" id="KW-1185">Reference proteome</keyword>
<feature type="compositionally biased region" description="Basic and acidic residues" evidence="1">
    <location>
        <begin position="34"/>
        <end position="64"/>
    </location>
</feature>
<dbReference type="AlphaFoldDB" id="A0A0C9VUK6"/>
<dbReference type="HOGENOM" id="CLU_2867935_0_0_1"/>
<sequence>MAVISLFVPLHFSHEVSLVIEKRGCQKYLSKRRHEAEVQERRPSSRDEDVFHPQRDKMKQSNLA</sequence>
<reference evidence="2 3" key="1">
    <citation type="submission" date="2014-04" db="EMBL/GenBank/DDBJ databases">
        <title>Evolutionary Origins and Diversification of the Mycorrhizal Mutualists.</title>
        <authorList>
            <consortium name="DOE Joint Genome Institute"/>
            <consortium name="Mycorrhizal Genomics Consortium"/>
            <person name="Kohler A."/>
            <person name="Kuo A."/>
            <person name="Nagy L.G."/>
            <person name="Floudas D."/>
            <person name="Copeland A."/>
            <person name="Barry K.W."/>
            <person name="Cichocki N."/>
            <person name="Veneault-Fourrey C."/>
            <person name="LaButti K."/>
            <person name="Lindquist E.A."/>
            <person name="Lipzen A."/>
            <person name="Lundell T."/>
            <person name="Morin E."/>
            <person name="Murat C."/>
            <person name="Riley R."/>
            <person name="Ohm R."/>
            <person name="Sun H."/>
            <person name="Tunlid A."/>
            <person name="Henrissat B."/>
            <person name="Grigoriev I.V."/>
            <person name="Hibbett D.S."/>
            <person name="Martin F."/>
        </authorList>
    </citation>
    <scope>NUCLEOTIDE SEQUENCE [LARGE SCALE GENOMIC DNA]</scope>
    <source>
        <strain evidence="2 3">MD-312</strain>
    </source>
</reference>
<protein>
    <submittedName>
        <fullName evidence="2">Uncharacterized protein</fullName>
    </submittedName>
</protein>
<evidence type="ECO:0000313" key="3">
    <source>
        <dbReference type="Proteomes" id="UP000053820"/>
    </source>
</evidence>